<dbReference type="PANTHER" id="PTHR22803">
    <property type="entry name" value="MANNOSE, PHOSPHOLIPASE, LECTIN RECEPTOR RELATED"/>
    <property type="match status" value="1"/>
</dbReference>
<gene>
    <name evidence="3" type="ORF">OS493_003326</name>
</gene>
<organism evidence="3 4">
    <name type="scientific">Desmophyllum pertusum</name>
    <dbReference type="NCBI Taxonomy" id="174260"/>
    <lineage>
        <taxon>Eukaryota</taxon>
        <taxon>Metazoa</taxon>
        <taxon>Cnidaria</taxon>
        <taxon>Anthozoa</taxon>
        <taxon>Hexacorallia</taxon>
        <taxon>Scleractinia</taxon>
        <taxon>Caryophylliina</taxon>
        <taxon>Caryophylliidae</taxon>
        <taxon>Desmophyllum</taxon>
    </lineage>
</organism>
<keyword evidence="4" id="KW-1185">Reference proteome</keyword>
<dbReference type="OrthoDB" id="5988960at2759"/>
<dbReference type="Proteomes" id="UP001163046">
    <property type="component" value="Unassembled WGS sequence"/>
</dbReference>
<dbReference type="Gene3D" id="3.10.100.10">
    <property type="entry name" value="Mannose-Binding Protein A, subunit A"/>
    <property type="match status" value="1"/>
</dbReference>
<reference evidence="3" key="1">
    <citation type="submission" date="2023-01" db="EMBL/GenBank/DDBJ databases">
        <title>Genome assembly of the deep-sea coral Lophelia pertusa.</title>
        <authorList>
            <person name="Herrera S."/>
            <person name="Cordes E."/>
        </authorList>
    </citation>
    <scope>NUCLEOTIDE SEQUENCE</scope>
    <source>
        <strain evidence="3">USNM1676648</strain>
        <tissue evidence="3">Polyp</tissue>
    </source>
</reference>
<protein>
    <recommendedName>
        <fullName evidence="2">C-type lectin domain-containing protein</fullName>
    </recommendedName>
</protein>
<evidence type="ECO:0000313" key="4">
    <source>
        <dbReference type="Proteomes" id="UP001163046"/>
    </source>
</evidence>
<evidence type="ECO:0000256" key="1">
    <source>
        <dbReference type="ARBA" id="ARBA00023157"/>
    </source>
</evidence>
<dbReference type="InterPro" id="IPR018378">
    <property type="entry name" value="C-type_lectin_CS"/>
</dbReference>
<evidence type="ECO:0000259" key="2">
    <source>
        <dbReference type="PROSITE" id="PS50041"/>
    </source>
</evidence>
<dbReference type="InterPro" id="IPR050111">
    <property type="entry name" value="C-type_lectin/snaclec_domain"/>
</dbReference>
<dbReference type="SMART" id="SM00034">
    <property type="entry name" value="CLECT"/>
    <property type="match status" value="1"/>
</dbReference>
<dbReference type="InterPro" id="IPR016187">
    <property type="entry name" value="CTDL_fold"/>
</dbReference>
<dbReference type="InterPro" id="IPR001304">
    <property type="entry name" value="C-type_lectin-like"/>
</dbReference>
<proteinExistence type="predicted"/>
<keyword evidence="1" id="KW-1015">Disulfide bond</keyword>
<dbReference type="EMBL" id="MU825397">
    <property type="protein sequence ID" value="KAJ7393670.1"/>
    <property type="molecule type" value="Genomic_DNA"/>
</dbReference>
<dbReference type="SUPFAM" id="SSF56436">
    <property type="entry name" value="C-type lectin-like"/>
    <property type="match status" value="1"/>
</dbReference>
<dbReference type="InterPro" id="IPR016186">
    <property type="entry name" value="C-type_lectin-like/link_sf"/>
</dbReference>
<dbReference type="PROSITE" id="PS50041">
    <property type="entry name" value="C_TYPE_LECTIN_2"/>
    <property type="match status" value="1"/>
</dbReference>
<dbReference type="Pfam" id="PF00059">
    <property type="entry name" value="Lectin_C"/>
    <property type="match status" value="1"/>
</dbReference>
<dbReference type="AlphaFoldDB" id="A0A9X0A5R1"/>
<name>A0A9X0A5R1_9CNID</name>
<comment type="caution">
    <text evidence="3">The sequence shown here is derived from an EMBL/GenBank/DDBJ whole genome shotgun (WGS) entry which is preliminary data.</text>
</comment>
<sequence length="178" mass="20159">MKKAMAALKKCKCKAFDEGCTFGWRGFNNSCYKVMTSFQYSRTLSWENARSVCLGFEGDLVTIKNEKQMEFLSKISSEVKNESIWIGLIKRLKDGKCVWSDGTPYNSSVYSNWRSGTTNYTFGKVGCVALYNNSWVDRSCTSVKSIYICEKRKGEELCLTSVSVQMSPFKIKISAPLD</sequence>
<dbReference type="PROSITE" id="PS00615">
    <property type="entry name" value="C_TYPE_LECTIN_1"/>
    <property type="match status" value="1"/>
</dbReference>
<feature type="domain" description="C-type lectin" evidence="2">
    <location>
        <begin position="27"/>
        <end position="140"/>
    </location>
</feature>
<dbReference type="CDD" id="cd00037">
    <property type="entry name" value="CLECT"/>
    <property type="match status" value="1"/>
</dbReference>
<accession>A0A9X0A5R1</accession>
<evidence type="ECO:0000313" key="3">
    <source>
        <dbReference type="EMBL" id="KAJ7393670.1"/>
    </source>
</evidence>